<dbReference type="PROSITE" id="PS51903">
    <property type="entry name" value="CLP_R"/>
    <property type="match status" value="1"/>
</dbReference>
<sequence>MSANFEFTDKAQQTITDAAQLAKDYSNAQIFPAHLAFVLINEGQGNAAIPGGPPSTQSLFSSAVSRAGGDPVAVRRALQKLIVRIPQQSPPPDETTLSGTTIKVLREAQNLQKTMHDSYIAQDHILLALLQDLSIQGVLKECGLTEATLKTAIEQARGNRRVDSKTAEQGFDALQKYAVDLTALAEEGKIDPVIGRDDEIRRAIRILCRRTKNNPVLIGEPGVGKTAIAEGLAQRIVNRDVPASLLARLYSLDMGALMAGAKYKGEYEERIKSVLNEVEKASEEGGPGVILFIDELHLIMAGRGAEGGGMDAGNLFKPLLARGKLRCIGATTLSEYRKYIETDPALERRFAQVLVNEPSVPETISILRGIREKYEVHHGVRIQDGALIQAATLAHRYLTQRRLPDSAIDLVDEACANVRVQRETSPEAIDKLERRKLELEVEIHALEREKDAASKERLAIAKKNISQVDEELAPLKAAYENEKKRGEEVNNVRKKLDELKAKVEDAERRYDLATASDLRYFAIPDLQQRLEKLEQQKAAEDAASGSSSDVVSADSIAEIVAKWTNIPVTRLVTTEKEKLLRMEKILAESVIGQEDAVKSVANAIRLSRSGLSNPNRPIASFLMAGPSGTGKTLMAKTLATIMFDSPDAMIRIDASEYSEKHSISRLIGSPPGYVGYDQGGQLTEYVRRKPYSIILIDEIEKACREFVTIFLQVLDDGRLTDGQGRVVDMKNSIIIMTSNLGASYLHDMPEGPVLPQTKTLVMTAITSHFPPEFVNRIDDIIIFRALSQNDIFKIVDIRLKEIEERLSDRKITLDLDDASKKYLLSIGYSPQYGARPLNRAIQSELLNPLSVYLLSGRILPKETARVRFDGPHNRLTIIPNHAPTTEDGMDIDDEYNDVEVEEVD</sequence>
<evidence type="ECO:0000256" key="7">
    <source>
        <dbReference type="RuleBase" id="RU004432"/>
    </source>
</evidence>
<evidence type="ECO:0000256" key="5">
    <source>
        <dbReference type="ARBA" id="ARBA00023186"/>
    </source>
</evidence>
<dbReference type="PANTHER" id="PTHR11638:SF18">
    <property type="entry name" value="HEAT SHOCK PROTEIN 104"/>
    <property type="match status" value="1"/>
</dbReference>
<dbReference type="AlphaFoldDB" id="A0A8H5B012"/>
<evidence type="ECO:0000256" key="4">
    <source>
        <dbReference type="ARBA" id="ARBA00022840"/>
    </source>
</evidence>
<dbReference type="SUPFAM" id="SSF52540">
    <property type="entry name" value="P-loop containing nucleoside triphosphate hydrolases"/>
    <property type="match status" value="2"/>
</dbReference>
<reference evidence="10 11" key="1">
    <citation type="journal article" date="2020" name="ISME J.">
        <title>Uncovering the hidden diversity of litter-decomposition mechanisms in mushroom-forming fungi.</title>
        <authorList>
            <person name="Floudas D."/>
            <person name="Bentzer J."/>
            <person name="Ahren D."/>
            <person name="Johansson T."/>
            <person name="Persson P."/>
            <person name="Tunlid A."/>
        </authorList>
    </citation>
    <scope>NUCLEOTIDE SEQUENCE [LARGE SCALE GENOMIC DNA]</scope>
    <source>
        <strain evidence="10 11">CBS 175.51</strain>
    </source>
</reference>
<protein>
    <recommendedName>
        <fullName evidence="9">Clp R domain-containing protein</fullName>
    </recommendedName>
</protein>
<name>A0A8H5B012_9AGAR</name>
<dbReference type="Proteomes" id="UP000541558">
    <property type="component" value="Unassembled WGS sequence"/>
</dbReference>
<dbReference type="SMART" id="SM01086">
    <property type="entry name" value="ClpB_D2-small"/>
    <property type="match status" value="1"/>
</dbReference>
<dbReference type="PRINTS" id="PR00300">
    <property type="entry name" value="CLPPROTEASEA"/>
</dbReference>
<evidence type="ECO:0000256" key="3">
    <source>
        <dbReference type="ARBA" id="ARBA00022741"/>
    </source>
</evidence>
<keyword evidence="5 7" id="KW-0143">Chaperone</keyword>
<dbReference type="Pfam" id="PF07724">
    <property type="entry name" value="AAA_2"/>
    <property type="match status" value="1"/>
</dbReference>
<keyword evidence="11" id="KW-1185">Reference proteome</keyword>
<comment type="similarity">
    <text evidence="1 7">Belongs to the ClpA/ClpB family.</text>
</comment>
<dbReference type="InterPro" id="IPR028299">
    <property type="entry name" value="ClpA/B_CS2"/>
</dbReference>
<dbReference type="Gene3D" id="1.10.8.60">
    <property type="match status" value="1"/>
</dbReference>
<evidence type="ECO:0000256" key="6">
    <source>
        <dbReference type="PROSITE-ProRule" id="PRU01251"/>
    </source>
</evidence>
<dbReference type="OrthoDB" id="47330at2759"/>
<keyword evidence="3 7" id="KW-0547">Nucleotide-binding</keyword>
<evidence type="ECO:0000313" key="10">
    <source>
        <dbReference type="EMBL" id="KAF5314034.1"/>
    </source>
</evidence>
<dbReference type="PROSITE" id="PS00871">
    <property type="entry name" value="CLPAB_2"/>
    <property type="match status" value="1"/>
</dbReference>
<keyword evidence="8" id="KW-0175">Coiled coil</keyword>
<dbReference type="InterPro" id="IPR004176">
    <property type="entry name" value="Clp_R_N"/>
</dbReference>
<dbReference type="PROSITE" id="PS00870">
    <property type="entry name" value="CLPAB_1"/>
    <property type="match status" value="1"/>
</dbReference>
<dbReference type="InterPro" id="IPR001270">
    <property type="entry name" value="ClpA/B"/>
</dbReference>
<dbReference type="Pfam" id="PF10431">
    <property type="entry name" value="ClpB_D2-small"/>
    <property type="match status" value="1"/>
</dbReference>
<feature type="coiled-coil region" evidence="8">
    <location>
        <begin position="489"/>
        <end position="543"/>
    </location>
</feature>
<dbReference type="InterPro" id="IPR036628">
    <property type="entry name" value="Clp_N_dom_sf"/>
</dbReference>
<dbReference type="InterPro" id="IPR018368">
    <property type="entry name" value="ClpA/B_CS1"/>
</dbReference>
<dbReference type="GO" id="GO:0005829">
    <property type="term" value="C:cytosol"/>
    <property type="evidence" value="ECO:0007669"/>
    <property type="project" value="TreeGrafter"/>
</dbReference>
<dbReference type="PANTHER" id="PTHR11638">
    <property type="entry name" value="ATP-DEPENDENT CLP PROTEASE"/>
    <property type="match status" value="1"/>
</dbReference>
<accession>A0A8H5B012</accession>
<feature type="coiled-coil region" evidence="8">
    <location>
        <begin position="429"/>
        <end position="463"/>
    </location>
</feature>
<dbReference type="Gene3D" id="3.40.50.300">
    <property type="entry name" value="P-loop containing nucleotide triphosphate hydrolases"/>
    <property type="match status" value="3"/>
</dbReference>
<dbReference type="FunFam" id="3.40.50.300:FF:000120">
    <property type="entry name" value="ATP-dependent chaperone ClpB"/>
    <property type="match status" value="1"/>
</dbReference>
<feature type="domain" description="Clp R" evidence="9">
    <location>
        <begin position="1"/>
        <end position="159"/>
    </location>
</feature>
<comment type="caution">
    <text evidence="10">The sequence shown here is derived from an EMBL/GenBank/DDBJ whole genome shotgun (WGS) entry which is preliminary data.</text>
</comment>
<evidence type="ECO:0000256" key="2">
    <source>
        <dbReference type="ARBA" id="ARBA00022737"/>
    </source>
</evidence>
<dbReference type="GO" id="GO:0051087">
    <property type="term" value="F:protein-folding chaperone binding"/>
    <property type="evidence" value="ECO:0007669"/>
    <property type="project" value="TreeGrafter"/>
</dbReference>
<gene>
    <name evidence="10" type="ORF">D9611_006804</name>
</gene>
<dbReference type="CDD" id="cd00009">
    <property type="entry name" value="AAA"/>
    <property type="match status" value="1"/>
</dbReference>
<evidence type="ECO:0000259" key="9">
    <source>
        <dbReference type="PROSITE" id="PS51903"/>
    </source>
</evidence>
<evidence type="ECO:0000313" key="11">
    <source>
        <dbReference type="Proteomes" id="UP000541558"/>
    </source>
</evidence>
<dbReference type="Pfam" id="PF00004">
    <property type="entry name" value="AAA"/>
    <property type="match status" value="1"/>
</dbReference>
<dbReference type="GO" id="GO:0043335">
    <property type="term" value="P:protein unfolding"/>
    <property type="evidence" value="ECO:0007669"/>
    <property type="project" value="TreeGrafter"/>
</dbReference>
<dbReference type="InterPro" id="IPR027417">
    <property type="entry name" value="P-loop_NTPase"/>
</dbReference>
<dbReference type="Pfam" id="PF17871">
    <property type="entry name" value="AAA_lid_9"/>
    <property type="match status" value="1"/>
</dbReference>
<dbReference type="GO" id="GO:0042026">
    <property type="term" value="P:protein refolding"/>
    <property type="evidence" value="ECO:0007669"/>
    <property type="project" value="TreeGrafter"/>
</dbReference>
<dbReference type="GO" id="GO:0070370">
    <property type="term" value="P:cellular heat acclimation"/>
    <property type="evidence" value="ECO:0007669"/>
    <property type="project" value="TreeGrafter"/>
</dbReference>
<dbReference type="InterPro" id="IPR050130">
    <property type="entry name" value="ClpA_ClpB"/>
</dbReference>
<dbReference type="SMART" id="SM00382">
    <property type="entry name" value="AAA"/>
    <property type="match status" value="2"/>
</dbReference>
<dbReference type="CDD" id="cd19499">
    <property type="entry name" value="RecA-like_ClpB_Hsp104-like"/>
    <property type="match status" value="1"/>
</dbReference>
<dbReference type="SUPFAM" id="SSF81923">
    <property type="entry name" value="Double Clp-N motif"/>
    <property type="match status" value="1"/>
</dbReference>
<keyword evidence="4 7" id="KW-0067">ATP-binding</keyword>
<dbReference type="FunFam" id="3.40.50.300:FF:000010">
    <property type="entry name" value="Chaperone clpB 1, putative"/>
    <property type="match status" value="1"/>
</dbReference>
<dbReference type="GO" id="GO:0016887">
    <property type="term" value="F:ATP hydrolysis activity"/>
    <property type="evidence" value="ECO:0007669"/>
    <property type="project" value="InterPro"/>
</dbReference>
<dbReference type="InterPro" id="IPR003959">
    <property type="entry name" value="ATPase_AAA_core"/>
</dbReference>
<organism evidence="10 11">
    <name type="scientific">Ephemerocybe angulata</name>
    <dbReference type="NCBI Taxonomy" id="980116"/>
    <lineage>
        <taxon>Eukaryota</taxon>
        <taxon>Fungi</taxon>
        <taxon>Dikarya</taxon>
        <taxon>Basidiomycota</taxon>
        <taxon>Agaricomycotina</taxon>
        <taxon>Agaricomycetes</taxon>
        <taxon>Agaricomycetidae</taxon>
        <taxon>Agaricales</taxon>
        <taxon>Agaricineae</taxon>
        <taxon>Psathyrellaceae</taxon>
        <taxon>Ephemerocybe</taxon>
    </lineage>
</organism>
<evidence type="ECO:0000256" key="1">
    <source>
        <dbReference type="ARBA" id="ARBA00008675"/>
    </source>
</evidence>
<dbReference type="InterPro" id="IPR003593">
    <property type="entry name" value="AAA+_ATPase"/>
</dbReference>
<dbReference type="Pfam" id="PF02861">
    <property type="entry name" value="Clp_N"/>
    <property type="match status" value="2"/>
</dbReference>
<dbReference type="Gene3D" id="1.10.1780.10">
    <property type="entry name" value="Clp, N-terminal domain"/>
    <property type="match status" value="1"/>
</dbReference>
<dbReference type="FunFam" id="3.40.50.300:FF:000025">
    <property type="entry name" value="ATP-dependent Clp protease subunit"/>
    <property type="match status" value="1"/>
</dbReference>
<dbReference type="InterPro" id="IPR019489">
    <property type="entry name" value="Clp_ATPase_C"/>
</dbReference>
<dbReference type="GO" id="GO:0051082">
    <property type="term" value="F:unfolded protein binding"/>
    <property type="evidence" value="ECO:0007669"/>
    <property type="project" value="TreeGrafter"/>
</dbReference>
<proteinExistence type="inferred from homology"/>
<keyword evidence="2 6" id="KW-0677">Repeat</keyword>
<dbReference type="InterPro" id="IPR041546">
    <property type="entry name" value="ClpA/ClpB_AAA_lid"/>
</dbReference>
<evidence type="ECO:0000256" key="8">
    <source>
        <dbReference type="SAM" id="Coils"/>
    </source>
</evidence>
<dbReference type="GO" id="GO:0005524">
    <property type="term" value="F:ATP binding"/>
    <property type="evidence" value="ECO:0007669"/>
    <property type="project" value="UniProtKB-KW"/>
</dbReference>
<dbReference type="EMBL" id="JAACJK010000222">
    <property type="protein sequence ID" value="KAF5314034.1"/>
    <property type="molecule type" value="Genomic_DNA"/>
</dbReference>